<dbReference type="GeneID" id="71513677"/>
<dbReference type="AlphaFoldDB" id="A0AAC9J0T0"/>
<name>A0AAC9J0T0_VIRHA</name>
<dbReference type="KEGG" id="vhl:BME96_04665"/>
<organism evidence="2 4">
    <name type="scientific">Virgibacillus halodenitrificans</name>
    <name type="common">Bacillus halodenitrificans</name>
    <dbReference type="NCBI Taxonomy" id="1482"/>
    <lineage>
        <taxon>Bacteria</taxon>
        <taxon>Bacillati</taxon>
        <taxon>Bacillota</taxon>
        <taxon>Bacilli</taxon>
        <taxon>Bacillales</taxon>
        <taxon>Bacillaceae</taxon>
        <taxon>Virgibacillus</taxon>
    </lineage>
</organism>
<dbReference type="RefSeq" id="WP_019376243.1">
    <property type="nucleotide sequence ID" value="NZ_CP017962.1"/>
</dbReference>
<dbReference type="EMBL" id="CP017962">
    <property type="protein sequence ID" value="APC47504.1"/>
    <property type="molecule type" value="Genomic_DNA"/>
</dbReference>
<evidence type="ECO:0000313" key="2">
    <source>
        <dbReference type="EMBL" id="APC47504.1"/>
    </source>
</evidence>
<protein>
    <submittedName>
        <fullName evidence="2">DUF2929 domain-containing protein</fullName>
    </submittedName>
    <submittedName>
        <fullName evidence="3">DUF2929 family protein</fullName>
    </submittedName>
</protein>
<evidence type="ECO:0000313" key="4">
    <source>
        <dbReference type="Proteomes" id="UP000182945"/>
    </source>
</evidence>
<keyword evidence="1" id="KW-1133">Transmembrane helix</keyword>
<reference evidence="2 4" key="1">
    <citation type="submission" date="2016-11" db="EMBL/GenBank/DDBJ databases">
        <title>Complete genome sequencing of Virgibacillus halodenitrificans PDB-F2.</title>
        <authorList>
            <person name="Sun Z."/>
            <person name="Zhou Y."/>
            <person name="Li H."/>
        </authorList>
    </citation>
    <scope>NUCLEOTIDE SEQUENCE [LARGE SCALE GENOMIC DNA]</scope>
    <source>
        <strain evidence="2 4">PDB-F2</strain>
    </source>
</reference>
<evidence type="ECO:0000313" key="3">
    <source>
        <dbReference type="EMBL" id="MBD1221786.1"/>
    </source>
</evidence>
<sequence>MRYIWTIIWALLISSVLSYVLSSMGGESFSFLSTIVFAGILVVAIAILGDGALKEDHSN</sequence>
<accession>A0AAC9J0T0</accession>
<dbReference type="Proteomes" id="UP000182945">
    <property type="component" value="Chromosome"/>
</dbReference>
<proteinExistence type="predicted"/>
<dbReference type="Pfam" id="PF11151">
    <property type="entry name" value="DUF2929"/>
    <property type="match status" value="1"/>
</dbReference>
<keyword evidence="1" id="KW-0812">Transmembrane</keyword>
<feature type="transmembrane region" description="Helical" evidence="1">
    <location>
        <begin position="28"/>
        <end position="49"/>
    </location>
</feature>
<dbReference type="InterPro" id="IPR021324">
    <property type="entry name" value="DUF2929"/>
</dbReference>
<dbReference type="Proteomes" id="UP000621631">
    <property type="component" value="Unassembled WGS sequence"/>
</dbReference>
<keyword evidence="5" id="KW-1185">Reference proteome</keyword>
<dbReference type="EMBL" id="JACWEZ010000002">
    <property type="protein sequence ID" value="MBD1221786.1"/>
    <property type="molecule type" value="Genomic_DNA"/>
</dbReference>
<evidence type="ECO:0000313" key="5">
    <source>
        <dbReference type="Proteomes" id="UP000621631"/>
    </source>
</evidence>
<keyword evidence="1" id="KW-0472">Membrane</keyword>
<evidence type="ECO:0000256" key="1">
    <source>
        <dbReference type="SAM" id="Phobius"/>
    </source>
</evidence>
<reference evidence="3 5" key="2">
    <citation type="submission" date="2020-09" db="EMBL/GenBank/DDBJ databases">
        <title>Draft Genome Sequences of Oil-Oxidizing Bacteria Halomonas titanicae, Marinobacter lutaoensis, and Virgibacillus halodenitrificans Isolated from Highly Saline Environments.</title>
        <authorList>
            <person name="Grouzdev D.S."/>
            <person name="Sokolova D.S."/>
            <person name="Semenova E.M."/>
            <person name="Borzenkov I.A."/>
            <person name="Bidzhieva S.K."/>
            <person name="Poltaraus A.B."/>
            <person name="Nazina T.N."/>
        </authorList>
    </citation>
    <scope>NUCLEOTIDE SEQUENCE [LARGE SCALE GENOMIC DNA]</scope>
    <source>
        <strain evidence="3 5">VKM B-3472D</strain>
    </source>
</reference>
<gene>
    <name evidence="2" type="ORF">BME96_04665</name>
    <name evidence="3" type="ORF">IC602_04135</name>
</gene>